<dbReference type="AlphaFoldDB" id="A0A8H5G6H1"/>
<evidence type="ECO:0000313" key="4">
    <source>
        <dbReference type="Proteomes" id="UP000559027"/>
    </source>
</evidence>
<dbReference type="Pfam" id="PF00069">
    <property type="entry name" value="Pkinase"/>
    <property type="match status" value="1"/>
</dbReference>
<dbReference type="PROSITE" id="PS50011">
    <property type="entry name" value="PROTEIN_KINASE_DOM"/>
    <property type="match status" value="1"/>
</dbReference>
<feature type="domain" description="Protein kinase" evidence="2">
    <location>
        <begin position="479"/>
        <end position="745"/>
    </location>
</feature>
<dbReference type="Gene3D" id="3.40.50.300">
    <property type="entry name" value="P-loop containing nucleotide triphosphate hydrolases"/>
    <property type="match status" value="1"/>
</dbReference>
<evidence type="ECO:0000313" key="3">
    <source>
        <dbReference type="EMBL" id="KAF5359222.1"/>
    </source>
</evidence>
<dbReference type="InterPro" id="IPR006073">
    <property type="entry name" value="GTP-bd"/>
</dbReference>
<dbReference type="PROSITE" id="PS00108">
    <property type="entry name" value="PROTEIN_KINASE_ST"/>
    <property type="match status" value="1"/>
</dbReference>
<dbReference type="SUPFAM" id="SSF56112">
    <property type="entry name" value="Protein kinase-like (PK-like)"/>
    <property type="match status" value="1"/>
</dbReference>
<dbReference type="Gene3D" id="1.10.510.10">
    <property type="entry name" value="Transferase(Phosphotransferase) domain 1"/>
    <property type="match status" value="1"/>
</dbReference>
<gene>
    <name evidence="3" type="ORF">D9756_003410</name>
</gene>
<dbReference type="EMBL" id="JAACJO010000004">
    <property type="protein sequence ID" value="KAF5359222.1"/>
    <property type="molecule type" value="Genomic_DNA"/>
</dbReference>
<dbReference type="GO" id="GO:0005525">
    <property type="term" value="F:GTP binding"/>
    <property type="evidence" value="ECO:0007669"/>
    <property type="project" value="InterPro"/>
</dbReference>
<protein>
    <recommendedName>
        <fullName evidence="2">Protein kinase domain-containing protein</fullName>
    </recommendedName>
</protein>
<evidence type="ECO:0000259" key="2">
    <source>
        <dbReference type="PROSITE" id="PS50011"/>
    </source>
</evidence>
<dbReference type="SMART" id="SM00220">
    <property type="entry name" value="S_TKc"/>
    <property type="match status" value="1"/>
</dbReference>
<dbReference type="SUPFAM" id="SSF52540">
    <property type="entry name" value="P-loop containing nucleoside triphosphate hydrolases"/>
    <property type="match status" value="1"/>
</dbReference>
<dbReference type="GO" id="GO:0005737">
    <property type="term" value="C:cytoplasm"/>
    <property type="evidence" value="ECO:0007669"/>
    <property type="project" value="TreeGrafter"/>
</dbReference>
<accession>A0A8H5G6H1</accession>
<dbReference type="InterPro" id="IPR027417">
    <property type="entry name" value="P-loop_NTPase"/>
</dbReference>
<dbReference type="GO" id="GO:0007165">
    <property type="term" value="P:signal transduction"/>
    <property type="evidence" value="ECO:0007669"/>
    <property type="project" value="TreeGrafter"/>
</dbReference>
<keyword evidence="4" id="KW-1185">Reference proteome</keyword>
<dbReference type="PANTHER" id="PTHR23257">
    <property type="entry name" value="SERINE-THREONINE PROTEIN KINASE"/>
    <property type="match status" value="1"/>
</dbReference>
<feature type="region of interest" description="Disordered" evidence="1">
    <location>
        <begin position="347"/>
        <end position="381"/>
    </location>
</feature>
<dbReference type="InterPro" id="IPR008271">
    <property type="entry name" value="Ser/Thr_kinase_AS"/>
</dbReference>
<dbReference type="InterPro" id="IPR011009">
    <property type="entry name" value="Kinase-like_dom_sf"/>
</dbReference>
<comment type="caution">
    <text evidence="3">The sequence shown here is derived from an EMBL/GenBank/DDBJ whole genome shotgun (WGS) entry which is preliminary data.</text>
</comment>
<dbReference type="Proteomes" id="UP000559027">
    <property type="component" value="Unassembled WGS sequence"/>
</dbReference>
<proteinExistence type="predicted"/>
<name>A0A8H5G6H1_9AGAR</name>
<organism evidence="3 4">
    <name type="scientific">Leucocoprinus leucothites</name>
    <dbReference type="NCBI Taxonomy" id="201217"/>
    <lineage>
        <taxon>Eukaryota</taxon>
        <taxon>Fungi</taxon>
        <taxon>Dikarya</taxon>
        <taxon>Basidiomycota</taxon>
        <taxon>Agaricomycotina</taxon>
        <taxon>Agaricomycetes</taxon>
        <taxon>Agaricomycetidae</taxon>
        <taxon>Agaricales</taxon>
        <taxon>Agaricineae</taxon>
        <taxon>Agaricaceae</taxon>
        <taxon>Leucocoprinus</taxon>
    </lineage>
</organism>
<dbReference type="GO" id="GO:0004672">
    <property type="term" value="F:protein kinase activity"/>
    <property type="evidence" value="ECO:0007669"/>
    <property type="project" value="InterPro"/>
</dbReference>
<dbReference type="Pfam" id="PF01926">
    <property type="entry name" value="MMR_HSR1"/>
    <property type="match status" value="1"/>
</dbReference>
<dbReference type="GO" id="GO:0005524">
    <property type="term" value="F:ATP binding"/>
    <property type="evidence" value="ECO:0007669"/>
    <property type="project" value="InterPro"/>
</dbReference>
<sequence length="786" mass="88077">MTDTLPTTTESVVAIKAIQEIRKDDIVIAFMGPTGVGKSYFIDLLTGQIGRRAGSTLKSVTEKIQATRVHHRKYGKRIVLVDTPGFDDTTRTDMEILAMISEWLVQTYKSDVKLSGLIYLHRITDNRMGGSPFRNLRMFGNLCGDLVMSRVVLVSTMWDNVNLEAGEKREGELKQQFWQGFIERGSMVDRLKPSNGEEAWRIVDALIENSQERDSVLLQEELVDLKRRLNETEAGKTLYTSLQLLLAEQKNGMKTLLGQLDSDNADPKLKKSLEKEYKKVEQEFQKTFNEVNKLKIPLGRRIIVFLSWKRAHAKAIKMVPQVPFIRGGMTAAAPEATQAAFHSVETQSGKFGGSSHKSSKDGEQVYATAPAGDSTNRTPFPRVFNRARTEDTIPEIPESIRALMSGILKTSIQPVADTLATNIRENRDAQELVDFLDVVLRGQQNATAADQQNRVLTLLSKVVASSGVIPRYLKLKKISHQTEPSDSGSYGNVYRGSNDKSVAIKVTDFDHSSSAYIKELILWSHTSHSNILPLYGVFFVGREQIGLVSPWMKAGNLHDYVATTKDTQSSRLPLIIDLTNGLSHLHRLGIVHSDLKGENILLSDDKRALIADFGSSHISTRTATIKTRSPITYTPHFAAPEALFGNESDQSDHRDRPTWAWDIWSFGGLCYQVLSRQVPFQGLKTPAIIARLMAKQLPQKPSAKEGKVDEIDEDKWGFLTERCWAWDHGSRPQCKEICRIINGWNIQDDRGEPMSIKRPSTIPFPQTPKINMGRLEKILLNVQAGI</sequence>
<evidence type="ECO:0000256" key="1">
    <source>
        <dbReference type="SAM" id="MobiDB-lite"/>
    </source>
</evidence>
<dbReference type="OrthoDB" id="8954335at2759"/>
<reference evidence="3 4" key="1">
    <citation type="journal article" date="2020" name="ISME J.">
        <title>Uncovering the hidden diversity of litter-decomposition mechanisms in mushroom-forming fungi.</title>
        <authorList>
            <person name="Floudas D."/>
            <person name="Bentzer J."/>
            <person name="Ahren D."/>
            <person name="Johansson T."/>
            <person name="Persson P."/>
            <person name="Tunlid A."/>
        </authorList>
    </citation>
    <scope>NUCLEOTIDE SEQUENCE [LARGE SCALE GENOMIC DNA]</scope>
    <source>
        <strain evidence="3 4">CBS 146.42</strain>
    </source>
</reference>
<dbReference type="InterPro" id="IPR050167">
    <property type="entry name" value="Ser_Thr_protein_kinase"/>
</dbReference>
<dbReference type="InterPro" id="IPR000719">
    <property type="entry name" value="Prot_kinase_dom"/>
</dbReference>
<dbReference type="CDD" id="cd00882">
    <property type="entry name" value="Ras_like_GTPase"/>
    <property type="match status" value="1"/>
</dbReference>